<sequence>MDIPIQDLTTFRIPRFSINDIDMIYYINLDDRVMRKKHLLSQLNRLKIPKEKITRISATYMPFNPQVGCAASHIEALTRAYRLEHETILILEDDFEFTIDLTQLNQVIDDIYYANPSWKVLQLSAVHQTTSPVQKTVNKNNESTIHFERVIKADTTAAYLIKRDVIPLLIPYFKQCIQLQNRRYPIDVLWNTLQPRISWYITTPHIGKQCEAFPSDIDSYRTSGYQIASLQ</sequence>
<evidence type="ECO:0000313" key="2">
    <source>
        <dbReference type="EMBL" id="GAF85444.1"/>
    </source>
</evidence>
<name>X0SWV2_9ZZZZ</name>
<protein>
    <recommendedName>
        <fullName evidence="1">Glycosyl transferase family 25 domain-containing protein</fullName>
    </recommendedName>
</protein>
<comment type="caution">
    <text evidence="2">The sequence shown here is derived from an EMBL/GenBank/DDBJ whole genome shotgun (WGS) entry which is preliminary data.</text>
</comment>
<feature type="domain" description="Glycosyl transferase family 25" evidence="1">
    <location>
        <begin position="65"/>
        <end position="189"/>
    </location>
</feature>
<evidence type="ECO:0000259" key="1">
    <source>
        <dbReference type="Pfam" id="PF01755"/>
    </source>
</evidence>
<dbReference type="AlphaFoldDB" id="X0SWV2"/>
<proteinExistence type="predicted"/>
<dbReference type="EMBL" id="BARS01002470">
    <property type="protein sequence ID" value="GAF85444.1"/>
    <property type="molecule type" value="Genomic_DNA"/>
</dbReference>
<reference evidence="2" key="1">
    <citation type="journal article" date="2014" name="Front. Microbiol.">
        <title>High frequency of phylogenetically diverse reductive dehalogenase-homologous genes in deep subseafloor sedimentary metagenomes.</title>
        <authorList>
            <person name="Kawai M."/>
            <person name="Futagami T."/>
            <person name="Toyoda A."/>
            <person name="Takaki Y."/>
            <person name="Nishi S."/>
            <person name="Hori S."/>
            <person name="Arai W."/>
            <person name="Tsubouchi T."/>
            <person name="Morono Y."/>
            <person name="Uchiyama I."/>
            <person name="Ito T."/>
            <person name="Fujiyama A."/>
            <person name="Inagaki F."/>
            <person name="Takami H."/>
        </authorList>
    </citation>
    <scope>NUCLEOTIDE SEQUENCE</scope>
    <source>
        <strain evidence="2">Expedition CK06-06</strain>
    </source>
</reference>
<organism evidence="2">
    <name type="scientific">marine sediment metagenome</name>
    <dbReference type="NCBI Taxonomy" id="412755"/>
    <lineage>
        <taxon>unclassified sequences</taxon>
        <taxon>metagenomes</taxon>
        <taxon>ecological metagenomes</taxon>
    </lineage>
</organism>
<dbReference type="InterPro" id="IPR002654">
    <property type="entry name" value="Glyco_trans_25"/>
</dbReference>
<accession>X0SWV2</accession>
<dbReference type="Pfam" id="PF01755">
    <property type="entry name" value="Glyco_transf_25"/>
    <property type="match status" value="1"/>
</dbReference>
<gene>
    <name evidence="2" type="ORF">S01H1_04701</name>
</gene>